<dbReference type="PANTHER" id="PTHR28060">
    <property type="entry name" value="ATP SYNTHASE SUBUNIT J, MITOCHONDRIAL"/>
    <property type="match status" value="1"/>
</dbReference>
<dbReference type="EMBL" id="KV417500">
    <property type="protein sequence ID" value="KZP29029.1"/>
    <property type="molecule type" value="Genomic_DNA"/>
</dbReference>
<proteinExistence type="predicted"/>
<keyword evidence="3" id="KW-1185">Reference proteome</keyword>
<dbReference type="OrthoDB" id="5520611at2759"/>
<dbReference type="GO" id="GO:0046933">
    <property type="term" value="F:proton-transporting ATP synthase activity, rotational mechanism"/>
    <property type="evidence" value="ECO:0007669"/>
    <property type="project" value="TreeGrafter"/>
</dbReference>
<dbReference type="STRING" id="436010.A0A166S545"/>
<evidence type="ECO:0008006" key="4">
    <source>
        <dbReference type="Google" id="ProtNLM"/>
    </source>
</evidence>
<organism evidence="2 3">
    <name type="scientific">Athelia psychrophila</name>
    <dbReference type="NCBI Taxonomy" id="1759441"/>
    <lineage>
        <taxon>Eukaryota</taxon>
        <taxon>Fungi</taxon>
        <taxon>Dikarya</taxon>
        <taxon>Basidiomycota</taxon>
        <taxon>Agaricomycotina</taxon>
        <taxon>Agaricomycetes</taxon>
        <taxon>Agaricomycetidae</taxon>
        <taxon>Atheliales</taxon>
        <taxon>Atheliaceae</taxon>
        <taxon>Athelia</taxon>
    </lineage>
</organism>
<evidence type="ECO:0000313" key="2">
    <source>
        <dbReference type="EMBL" id="KZP29029.1"/>
    </source>
</evidence>
<sequence length="63" mass="6959">MAFLGLRKWPTPVLKPIWPFLAGGAITFYLVGKGQDAAVRSEEHRNNPKNPYAAQIAQENAAH</sequence>
<reference evidence="2 3" key="1">
    <citation type="journal article" date="2016" name="Mol. Biol. Evol.">
        <title>Comparative Genomics of Early-Diverging Mushroom-Forming Fungi Provides Insights into the Origins of Lignocellulose Decay Capabilities.</title>
        <authorList>
            <person name="Nagy L.G."/>
            <person name="Riley R."/>
            <person name="Tritt A."/>
            <person name="Adam C."/>
            <person name="Daum C."/>
            <person name="Floudas D."/>
            <person name="Sun H."/>
            <person name="Yadav J.S."/>
            <person name="Pangilinan J."/>
            <person name="Larsson K.H."/>
            <person name="Matsuura K."/>
            <person name="Barry K."/>
            <person name="Labutti K."/>
            <person name="Kuo R."/>
            <person name="Ohm R.A."/>
            <person name="Bhattacharya S.S."/>
            <person name="Shirouzu T."/>
            <person name="Yoshinaga Y."/>
            <person name="Martin F.M."/>
            <person name="Grigoriev I.V."/>
            <person name="Hibbett D.S."/>
        </authorList>
    </citation>
    <scope>NUCLEOTIDE SEQUENCE [LARGE SCALE GENOMIC DNA]</scope>
    <source>
        <strain evidence="2 3">CBS 109695</strain>
    </source>
</reference>
<gene>
    <name evidence="2" type="ORF">FIBSPDRAFT_851855</name>
</gene>
<dbReference type="Proteomes" id="UP000076532">
    <property type="component" value="Unassembled WGS sequence"/>
</dbReference>
<evidence type="ECO:0000256" key="1">
    <source>
        <dbReference type="SAM" id="MobiDB-lite"/>
    </source>
</evidence>
<evidence type="ECO:0000313" key="3">
    <source>
        <dbReference type="Proteomes" id="UP000076532"/>
    </source>
</evidence>
<dbReference type="GO" id="GO:0045259">
    <property type="term" value="C:proton-transporting ATP synthase complex"/>
    <property type="evidence" value="ECO:0007669"/>
    <property type="project" value="InterPro"/>
</dbReference>
<name>A0A166S545_9AGAM</name>
<feature type="region of interest" description="Disordered" evidence="1">
    <location>
        <begin position="40"/>
        <end position="63"/>
    </location>
</feature>
<dbReference type="InterPro" id="IPR006995">
    <property type="entry name" value="ATP_synth_F0_jsu"/>
</dbReference>
<dbReference type="PANTHER" id="PTHR28060:SF1">
    <property type="entry name" value="ATP SYNTHASE SUBUNIT J, MITOCHONDRIAL"/>
    <property type="match status" value="1"/>
</dbReference>
<dbReference type="AlphaFoldDB" id="A0A166S545"/>
<protein>
    <recommendedName>
        <fullName evidence="4">ATPase, F0 complex, subunit J</fullName>
    </recommendedName>
</protein>
<accession>A0A166S545</accession>
<dbReference type="Pfam" id="PF04911">
    <property type="entry name" value="ATP-synt_J"/>
    <property type="match status" value="1"/>
</dbReference>